<dbReference type="OrthoDB" id="8914049at2"/>
<feature type="region of interest" description="Disordered" evidence="1">
    <location>
        <begin position="40"/>
        <end position="64"/>
    </location>
</feature>
<evidence type="ECO:0000313" key="3">
    <source>
        <dbReference type="Proteomes" id="UP000292627"/>
    </source>
</evidence>
<reference evidence="2 3" key="1">
    <citation type="submission" date="2019-02" db="EMBL/GenBank/DDBJ databases">
        <title>WGS of Pseudoxanthomonas species novum from clinical isolates.</title>
        <authorList>
            <person name="Bernier A.-M."/>
            <person name="Bernard K."/>
            <person name="Vachon A."/>
        </authorList>
    </citation>
    <scope>NUCLEOTIDE SEQUENCE [LARGE SCALE GENOMIC DNA]</scope>
    <source>
        <strain evidence="2 3">NML171200</strain>
    </source>
</reference>
<protein>
    <submittedName>
        <fullName evidence="2">Uncharacterized protein</fullName>
    </submittedName>
</protein>
<dbReference type="Proteomes" id="UP000292627">
    <property type="component" value="Unassembled WGS sequence"/>
</dbReference>
<gene>
    <name evidence="2" type="ORF">EA660_18075</name>
</gene>
<organism evidence="2 3">
    <name type="scientific">Pseudoxanthomonas winnipegensis</name>
    <dbReference type="NCBI Taxonomy" id="2480810"/>
    <lineage>
        <taxon>Bacteria</taxon>
        <taxon>Pseudomonadati</taxon>
        <taxon>Pseudomonadota</taxon>
        <taxon>Gammaproteobacteria</taxon>
        <taxon>Lysobacterales</taxon>
        <taxon>Lysobacteraceae</taxon>
        <taxon>Pseudoxanthomonas</taxon>
    </lineage>
</organism>
<evidence type="ECO:0000313" key="2">
    <source>
        <dbReference type="EMBL" id="TAA20298.1"/>
    </source>
</evidence>
<dbReference type="EMBL" id="SHMC01000010">
    <property type="protein sequence ID" value="TAA20298.1"/>
    <property type="molecule type" value="Genomic_DNA"/>
</dbReference>
<accession>A0A4Q8L4X7</accession>
<sequence length="64" mass="6696">MLIKFKAPDPRAGVIVQMDSLRGQEFIDAGNAVAVKEGTSAAPNEIAEAKVEPDSSPSKGKKAK</sequence>
<name>A0A4Q8L4X7_9GAMM</name>
<proteinExistence type="predicted"/>
<comment type="caution">
    <text evidence="2">The sequence shown here is derived from an EMBL/GenBank/DDBJ whole genome shotgun (WGS) entry which is preliminary data.</text>
</comment>
<dbReference type="RefSeq" id="WP_130552865.1">
    <property type="nucleotide sequence ID" value="NZ_SHMC01000010.1"/>
</dbReference>
<dbReference type="AlphaFoldDB" id="A0A4Q8L4X7"/>
<evidence type="ECO:0000256" key="1">
    <source>
        <dbReference type="SAM" id="MobiDB-lite"/>
    </source>
</evidence>